<proteinExistence type="inferred from homology"/>
<sequence>MEMKKSWFNKKNICLFTLLLLFWLILSPKLTIEAILVGAIVSSLVVLYSHDIAFVEKEMPLYSLKKLKIFIIFIGHLLVEIVKANIDVALIVLKPAMPIQPAFIRVPMMLKNDVNKVIYANSVTLTPGTLTVDVKEDEFIIHALTDSAAEGMVNSIIEQYVCKLEGEAK</sequence>
<keyword evidence="6 8" id="KW-1133">Transmembrane helix</keyword>
<dbReference type="Proteomes" id="UP000198304">
    <property type="component" value="Unassembled WGS sequence"/>
</dbReference>
<evidence type="ECO:0000256" key="3">
    <source>
        <dbReference type="ARBA" id="ARBA00022449"/>
    </source>
</evidence>
<dbReference type="RefSeq" id="WP_089281852.1">
    <property type="nucleotide sequence ID" value="NZ_FZOJ01000004.1"/>
</dbReference>
<dbReference type="InterPro" id="IPR002758">
    <property type="entry name" value="Cation_antiport_E"/>
</dbReference>
<protein>
    <submittedName>
        <fullName evidence="9">Multisubunit sodium/proton antiporter, MrpE subunit</fullName>
    </submittedName>
</protein>
<name>A0A239BP46_9FIRM</name>
<accession>A0A239BP46</accession>
<evidence type="ECO:0000256" key="6">
    <source>
        <dbReference type="ARBA" id="ARBA00022989"/>
    </source>
</evidence>
<evidence type="ECO:0000256" key="4">
    <source>
        <dbReference type="ARBA" id="ARBA00022475"/>
    </source>
</evidence>
<dbReference type="Pfam" id="PF01899">
    <property type="entry name" value="MNHE"/>
    <property type="match status" value="1"/>
</dbReference>
<evidence type="ECO:0000256" key="1">
    <source>
        <dbReference type="ARBA" id="ARBA00004651"/>
    </source>
</evidence>
<dbReference type="GO" id="GO:0008324">
    <property type="term" value="F:monoatomic cation transmembrane transporter activity"/>
    <property type="evidence" value="ECO:0007669"/>
    <property type="project" value="InterPro"/>
</dbReference>
<dbReference type="PANTHER" id="PTHR34584:SF1">
    <property type="entry name" value="NA(+)_H(+) ANTIPORTER SUBUNIT E1"/>
    <property type="match status" value="1"/>
</dbReference>
<dbReference type="EMBL" id="FZOJ01000004">
    <property type="protein sequence ID" value="SNS09875.1"/>
    <property type="molecule type" value="Genomic_DNA"/>
</dbReference>
<dbReference type="PANTHER" id="PTHR34584">
    <property type="entry name" value="NA(+)/H(+) ANTIPORTER SUBUNIT E1"/>
    <property type="match status" value="1"/>
</dbReference>
<evidence type="ECO:0000256" key="2">
    <source>
        <dbReference type="ARBA" id="ARBA00006228"/>
    </source>
</evidence>
<gene>
    <name evidence="9" type="ORF">SAMN05446037_100458</name>
</gene>
<dbReference type="GO" id="GO:0015297">
    <property type="term" value="F:antiporter activity"/>
    <property type="evidence" value="ECO:0007669"/>
    <property type="project" value="UniProtKB-KW"/>
</dbReference>
<reference evidence="9 10" key="1">
    <citation type="submission" date="2017-06" db="EMBL/GenBank/DDBJ databases">
        <authorList>
            <person name="Kim H.J."/>
            <person name="Triplett B.A."/>
        </authorList>
    </citation>
    <scope>NUCLEOTIDE SEQUENCE [LARGE SCALE GENOMIC DNA]</scope>
    <source>
        <strain evidence="9 10">SCA</strain>
    </source>
</reference>
<feature type="transmembrane region" description="Helical" evidence="8">
    <location>
        <begin position="69"/>
        <end position="93"/>
    </location>
</feature>
<keyword evidence="3" id="KW-0050">Antiport</keyword>
<dbReference type="OrthoDB" id="9800498at2"/>
<evidence type="ECO:0000313" key="10">
    <source>
        <dbReference type="Proteomes" id="UP000198304"/>
    </source>
</evidence>
<dbReference type="GO" id="GO:0005886">
    <property type="term" value="C:plasma membrane"/>
    <property type="evidence" value="ECO:0007669"/>
    <property type="project" value="UniProtKB-SubCell"/>
</dbReference>
<comment type="subcellular location">
    <subcellularLocation>
        <location evidence="1">Cell membrane</location>
        <topology evidence="1">Multi-pass membrane protein</topology>
    </subcellularLocation>
</comment>
<keyword evidence="5 8" id="KW-0812">Transmembrane</keyword>
<keyword evidence="3" id="KW-0813">Transport</keyword>
<dbReference type="AlphaFoldDB" id="A0A239BP46"/>
<evidence type="ECO:0000313" key="9">
    <source>
        <dbReference type="EMBL" id="SNS09875.1"/>
    </source>
</evidence>
<keyword evidence="4" id="KW-1003">Cell membrane</keyword>
<keyword evidence="10" id="KW-1185">Reference proteome</keyword>
<keyword evidence="7 8" id="KW-0472">Membrane</keyword>
<organism evidence="9 10">
    <name type="scientific">Anaerovirgula multivorans</name>
    <dbReference type="NCBI Taxonomy" id="312168"/>
    <lineage>
        <taxon>Bacteria</taxon>
        <taxon>Bacillati</taxon>
        <taxon>Bacillota</taxon>
        <taxon>Clostridia</taxon>
        <taxon>Peptostreptococcales</taxon>
        <taxon>Natronincolaceae</taxon>
        <taxon>Anaerovirgula</taxon>
    </lineage>
</organism>
<dbReference type="PIRSF" id="PIRSF019239">
    <property type="entry name" value="MrpE"/>
    <property type="match status" value="1"/>
</dbReference>
<comment type="similarity">
    <text evidence="2">Belongs to the CPA3 antiporters (TC 2.A.63) subunit E family.</text>
</comment>
<evidence type="ECO:0000256" key="7">
    <source>
        <dbReference type="ARBA" id="ARBA00023136"/>
    </source>
</evidence>
<evidence type="ECO:0000256" key="5">
    <source>
        <dbReference type="ARBA" id="ARBA00022692"/>
    </source>
</evidence>
<evidence type="ECO:0000256" key="8">
    <source>
        <dbReference type="SAM" id="Phobius"/>
    </source>
</evidence>